<feature type="signal peptide" evidence="1">
    <location>
        <begin position="1"/>
        <end position="22"/>
    </location>
</feature>
<accession>A0A4P9VUC1</accession>
<dbReference type="Proteomes" id="UP000257039">
    <property type="component" value="Unassembled WGS sequence"/>
</dbReference>
<protein>
    <recommendedName>
        <fullName evidence="4">PEP-CTERM sorting domain-containing protein</fullName>
    </recommendedName>
</protein>
<dbReference type="EMBL" id="NDXW01000001">
    <property type="protein sequence ID" value="RDH46327.1"/>
    <property type="molecule type" value="Genomic_DNA"/>
</dbReference>
<sequence length="240" mass="25734">MFKQMVYSVSTSLALSLGNAYAFTIPITDAGWYDDTGTHTFFNNNYLVGDAQGTEYHNWFLFILSNYPTFTSATLRAYLNDSPPAPEDGYLSTDASETWSLWSVETDLSTLYGGGGGLAAFIDLGSGTAYGSVNVTASDVGSFVEVDLNASALAAMNAANDAEKFWVIGGSITTLGDGDDAIFWFSQHRDDGLLFSPRVELVVNESRPEPDPIPEPPLLVLFGLGVLGISCSCKKVKGKT</sequence>
<comment type="caution">
    <text evidence="2">The sequence shown here is derived from an EMBL/GenBank/DDBJ whole genome shotgun (WGS) entry which is preliminary data.</text>
</comment>
<organism evidence="2 3">
    <name type="scientific">Zooshikella ganghwensis</name>
    <dbReference type="NCBI Taxonomy" id="202772"/>
    <lineage>
        <taxon>Bacteria</taxon>
        <taxon>Pseudomonadati</taxon>
        <taxon>Pseudomonadota</taxon>
        <taxon>Gammaproteobacteria</taxon>
        <taxon>Oceanospirillales</taxon>
        <taxon>Zooshikellaceae</taxon>
        <taxon>Zooshikella</taxon>
    </lineage>
</organism>
<proteinExistence type="predicted"/>
<name>A0A4P9VUC1_9GAMM</name>
<dbReference type="AlphaFoldDB" id="A0A4P9VUC1"/>
<gene>
    <name evidence="2" type="ORF">B9G39_24345</name>
</gene>
<evidence type="ECO:0008006" key="4">
    <source>
        <dbReference type="Google" id="ProtNLM"/>
    </source>
</evidence>
<dbReference type="RefSeq" id="WP_094789103.1">
    <property type="nucleotide sequence ID" value="NZ_NDXW01000001.1"/>
</dbReference>
<keyword evidence="3" id="KW-1185">Reference proteome</keyword>
<evidence type="ECO:0000313" key="2">
    <source>
        <dbReference type="EMBL" id="RDH46327.1"/>
    </source>
</evidence>
<reference evidence="2 3" key="1">
    <citation type="submission" date="2017-04" db="EMBL/GenBank/DDBJ databases">
        <title>Draft genome sequence of Zooshikella ganghwensis VG4 isolated from Red Sea sediments.</title>
        <authorList>
            <person name="Rehman Z."/>
            <person name="Alam I."/>
            <person name="Kamau A."/>
            <person name="Bajic V."/>
            <person name="Leiknes T."/>
        </authorList>
    </citation>
    <scope>NUCLEOTIDE SEQUENCE [LARGE SCALE GENOMIC DNA]</scope>
    <source>
        <strain evidence="2 3">VG4</strain>
    </source>
</reference>
<evidence type="ECO:0000313" key="3">
    <source>
        <dbReference type="Proteomes" id="UP000257039"/>
    </source>
</evidence>
<keyword evidence="1" id="KW-0732">Signal</keyword>
<evidence type="ECO:0000256" key="1">
    <source>
        <dbReference type="SAM" id="SignalP"/>
    </source>
</evidence>
<feature type="chain" id="PRO_5020914537" description="PEP-CTERM sorting domain-containing protein" evidence="1">
    <location>
        <begin position="23"/>
        <end position="240"/>
    </location>
</feature>